<evidence type="ECO:0000256" key="3">
    <source>
        <dbReference type="ARBA" id="ARBA00023157"/>
    </source>
</evidence>
<dbReference type="EMBL" id="JACVVK020000066">
    <property type="protein sequence ID" value="KAK7496522.1"/>
    <property type="molecule type" value="Genomic_DNA"/>
</dbReference>
<evidence type="ECO:0000259" key="4">
    <source>
        <dbReference type="Pfam" id="PF03024"/>
    </source>
</evidence>
<protein>
    <recommendedName>
        <fullName evidence="4">Folate receptor-like domain-containing protein</fullName>
    </recommendedName>
</protein>
<evidence type="ECO:0000313" key="5">
    <source>
        <dbReference type="EMBL" id="KAK7496522.1"/>
    </source>
</evidence>
<dbReference type="PANTHER" id="PTHR10517">
    <property type="entry name" value="FOLATE RECEPTOR"/>
    <property type="match status" value="1"/>
</dbReference>
<organism evidence="5 6">
    <name type="scientific">Batillaria attramentaria</name>
    <dbReference type="NCBI Taxonomy" id="370345"/>
    <lineage>
        <taxon>Eukaryota</taxon>
        <taxon>Metazoa</taxon>
        <taxon>Spiralia</taxon>
        <taxon>Lophotrochozoa</taxon>
        <taxon>Mollusca</taxon>
        <taxon>Gastropoda</taxon>
        <taxon>Caenogastropoda</taxon>
        <taxon>Sorbeoconcha</taxon>
        <taxon>Cerithioidea</taxon>
        <taxon>Batillariidae</taxon>
        <taxon>Batillaria</taxon>
    </lineage>
</organism>
<accession>A0ABD0LAW7</accession>
<dbReference type="AlphaFoldDB" id="A0ABD0LAW7"/>
<dbReference type="Proteomes" id="UP001519460">
    <property type="component" value="Unassembled WGS sequence"/>
</dbReference>
<feature type="domain" description="Folate receptor-like" evidence="4">
    <location>
        <begin position="45"/>
        <end position="215"/>
    </location>
</feature>
<dbReference type="Pfam" id="PF03024">
    <property type="entry name" value="Folate_rec"/>
    <property type="match status" value="1"/>
</dbReference>
<keyword evidence="3" id="KW-1015">Disulfide bond</keyword>
<reference evidence="5 6" key="1">
    <citation type="journal article" date="2023" name="Sci. Data">
        <title>Genome assembly of the Korean intertidal mud-creeper Batillaria attramentaria.</title>
        <authorList>
            <person name="Patra A.K."/>
            <person name="Ho P.T."/>
            <person name="Jun S."/>
            <person name="Lee S.J."/>
            <person name="Kim Y."/>
            <person name="Won Y.J."/>
        </authorList>
    </citation>
    <scope>NUCLEOTIDE SEQUENCE [LARGE SCALE GENOMIC DNA]</scope>
    <source>
        <strain evidence="5">Wonlab-2016</strain>
    </source>
</reference>
<comment type="similarity">
    <text evidence="1">Belongs to the folate receptor family.</text>
</comment>
<gene>
    <name evidence="5" type="ORF">BaRGS_00012174</name>
</gene>
<evidence type="ECO:0000256" key="2">
    <source>
        <dbReference type="ARBA" id="ARBA00022729"/>
    </source>
</evidence>
<keyword evidence="6" id="KW-1185">Reference proteome</keyword>
<evidence type="ECO:0000313" key="6">
    <source>
        <dbReference type="Proteomes" id="UP001519460"/>
    </source>
</evidence>
<dbReference type="PANTHER" id="PTHR10517:SF14">
    <property type="entry name" value="FOLATE RECEPTOR 1-RELATED"/>
    <property type="match status" value="1"/>
</dbReference>
<keyword evidence="2" id="KW-0732">Signal</keyword>
<dbReference type="InterPro" id="IPR018143">
    <property type="entry name" value="Folate_rcpt-like"/>
</dbReference>
<name>A0ABD0LAW7_9CAEN</name>
<comment type="caution">
    <text evidence="5">The sequence shown here is derived from an EMBL/GenBank/DDBJ whole genome shotgun (WGS) entry which is preliminary data.</text>
</comment>
<sequence>MRGVADLLLLELLVSTVIWVTVIVNGAEVSYRIRKASSVNELLNTCIDGRNHKSKPGPEASLFGHCLPWKHRSCCTEDVAKGLALDRSWLNFDWHHCGELSPSCAQHFVKDLCFYECSPNLGPWIVPDKRKIRNERMVGVPLCQSACSSWWQDCKHDLTCLDNWAEDFDWSTGINTCPAGKPCKKFENIFGSAQRFCEGLWNNSFKVVSDEEDCFRLWFSADDPNPNDAIARRHAEKLLGQSGTASSIADLRKMIIFSMALYVVSFFLIL</sequence>
<dbReference type="InterPro" id="IPR004269">
    <property type="entry name" value="Folate_rcpt"/>
</dbReference>
<evidence type="ECO:0000256" key="1">
    <source>
        <dbReference type="ARBA" id="ARBA00007932"/>
    </source>
</evidence>
<proteinExistence type="inferred from homology"/>